<evidence type="ECO:0000313" key="1">
    <source>
        <dbReference type="EMBL" id="MEC6833014.1"/>
    </source>
</evidence>
<evidence type="ECO:0000313" key="2">
    <source>
        <dbReference type="Proteomes" id="UP001306119"/>
    </source>
</evidence>
<proteinExistence type="predicted"/>
<reference evidence="1 2" key="1">
    <citation type="submission" date="2024-01" db="EMBL/GenBank/DDBJ databases">
        <title>Active colonisers of the gastrointestinal tract of Atlantic salmon farmed in a warm water region.</title>
        <authorList>
            <person name="Bowman J.P."/>
        </authorList>
    </citation>
    <scope>NUCLEOTIDE SEQUENCE [LARGE SCALE GENOMIC DNA]</scope>
    <source>
        <strain evidence="1 2">S3MW1</strain>
    </source>
</reference>
<accession>A0ABU6L8Y0</accession>
<keyword evidence="2" id="KW-1185">Reference proteome</keyword>
<dbReference type="EMBL" id="JAYXUG010000013">
    <property type="protein sequence ID" value="MEC6833014.1"/>
    <property type="molecule type" value="Genomic_DNA"/>
</dbReference>
<gene>
    <name evidence="1" type="ORF">VXS06_14700</name>
</gene>
<comment type="caution">
    <text evidence="1">The sequence shown here is derived from an EMBL/GenBank/DDBJ whole genome shotgun (WGS) entry which is preliminary data.</text>
</comment>
<dbReference type="RefSeq" id="WP_327775314.1">
    <property type="nucleotide sequence ID" value="NZ_JAYXUG010000013.1"/>
</dbReference>
<name>A0ABU6L8Y0_9GAMM</name>
<dbReference type="Proteomes" id="UP001306119">
    <property type="component" value="Unassembled WGS sequence"/>
</dbReference>
<protein>
    <submittedName>
        <fullName evidence="1">Uncharacterized protein</fullName>
    </submittedName>
</protein>
<sequence>MSSNIDFTKYSDQQFFKKFLLSAKKTHSEYLVLKANSEGLTKISEPDYEAAFIEAEKRLALLINKPPQKILAKYSERDTRGHLCVDCFECERGINGNDPDKCSSGVRNKKGHMGSCFNGTLISSLEVL</sequence>
<organism evidence="1 2">
    <name type="scientific">Photobacterium toruni</name>
    <dbReference type="NCBI Taxonomy" id="1935446"/>
    <lineage>
        <taxon>Bacteria</taxon>
        <taxon>Pseudomonadati</taxon>
        <taxon>Pseudomonadota</taxon>
        <taxon>Gammaproteobacteria</taxon>
        <taxon>Vibrionales</taxon>
        <taxon>Vibrionaceae</taxon>
        <taxon>Photobacterium</taxon>
    </lineage>
</organism>